<dbReference type="GO" id="GO:0004523">
    <property type="term" value="F:RNA-DNA hybrid ribonuclease activity"/>
    <property type="evidence" value="ECO:0007669"/>
    <property type="project" value="InterPro"/>
</dbReference>
<comment type="caution">
    <text evidence="2">The sequence shown here is derived from an EMBL/GenBank/DDBJ whole genome shotgun (WGS) entry which is preliminary data.</text>
</comment>
<dbReference type="GO" id="GO:0008168">
    <property type="term" value="F:methyltransferase activity"/>
    <property type="evidence" value="ECO:0007669"/>
    <property type="project" value="UniProtKB-KW"/>
</dbReference>
<dbReference type="Pfam" id="PF13456">
    <property type="entry name" value="RVT_3"/>
    <property type="match status" value="1"/>
</dbReference>
<accession>A0A392N4K1</accession>
<dbReference type="EMBL" id="LXQA010027478">
    <property type="protein sequence ID" value="MCH94503.1"/>
    <property type="molecule type" value="Genomic_DNA"/>
</dbReference>
<dbReference type="Proteomes" id="UP000265520">
    <property type="component" value="Unassembled WGS sequence"/>
</dbReference>
<dbReference type="InterPro" id="IPR002156">
    <property type="entry name" value="RNaseH_domain"/>
</dbReference>
<dbReference type="GO" id="GO:0003676">
    <property type="term" value="F:nucleic acid binding"/>
    <property type="evidence" value="ECO:0007669"/>
    <property type="project" value="InterPro"/>
</dbReference>
<reference evidence="2 3" key="1">
    <citation type="journal article" date="2018" name="Front. Plant Sci.">
        <title>Red Clover (Trifolium pratense) and Zigzag Clover (T. medium) - A Picture of Genomic Similarities and Differences.</title>
        <authorList>
            <person name="Dluhosova J."/>
            <person name="Istvanek J."/>
            <person name="Nedelnik J."/>
            <person name="Repkova J."/>
        </authorList>
    </citation>
    <scope>NUCLEOTIDE SEQUENCE [LARGE SCALE GENOMIC DNA]</scope>
    <source>
        <strain evidence="3">cv. 10/8</strain>
        <tissue evidence="2">Leaf</tissue>
    </source>
</reference>
<gene>
    <name evidence="2" type="ORF">A2U01_0015465</name>
</gene>
<organism evidence="2 3">
    <name type="scientific">Trifolium medium</name>
    <dbReference type="NCBI Taxonomy" id="97028"/>
    <lineage>
        <taxon>Eukaryota</taxon>
        <taxon>Viridiplantae</taxon>
        <taxon>Streptophyta</taxon>
        <taxon>Embryophyta</taxon>
        <taxon>Tracheophyta</taxon>
        <taxon>Spermatophyta</taxon>
        <taxon>Magnoliopsida</taxon>
        <taxon>eudicotyledons</taxon>
        <taxon>Gunneridae</taxon>
        <taxon>Pentapetalae</taxon>
        <taxon>rosids</taxon>
        <taxon>fabids</taxon>
        <taxon>Fabales</taxon>
        <taxon>Fabaceae</taxon>
        <taxon>Papilionoideae</taxon>
        <taxon>50 kb inversion clade</taxon>
        <taxon>NPAAA clade</taxon>
        <taxon>Hologalegina</taxon>
        <taxon>IRL clade</taxon>
        <taxon>Trifolieae</taxon>
        <taxon>Trifolium</taxon>
    </lineage>
</organism>
<evidence type="ECO:0000313" key="3">
    <source>
        <dbReference type="Proteomes" id="UP000265520"/>
    </source>
</evidence>
<dbReference type="AlphaFoldDB" id="A0A392N4K1"/>
<proteinExistence type="predicted"/>
<protein>
    <submittedName>
        <fullName evidence="2">Isoflavone-7-O-methyltransferase</fullName>
    </submittedName>
</protein>
<dbReference type="GO" id="GO:0032259">
    <property type="term" value="P:methylation"/>
    <property type="evidence" value="ECO:0007669"/>
    <property type="project" value="UniProtKB-KW"/>
</dbReference>
<keyword evidence="2" id="KW-0808">Transferase</keyword>
<evidence type="ECO:0000259" key="1">
    <source>
        <dbReference type="Pfam" id="PF13456"/>
    </source>
</evidence>
<feature type="domain" description="RNase H type-1" evidence="1">
    <location>
        <begin position="46"/>
        <end position="115"/>
    </location>
</feature>
<feature type="non-terminal residue" evidence="2">
    <location>
        <position position="129"/>
    </location>
</feature>
<evidence type="ECO:0000313" key="2">
    <source>
        <dbReference type="EMBL" id="MCH94503.1"/>
    </source>
</evidence>
<name>A0A392N4K1_9FABA</name>
<keyword evidence="3" id="KW-1185">Reference proteome</keyword>
<sequence>MEKRPSIFLFQLKGNKTNPELLNSQRANWKLEVQRITNFCGCRLFYKKGLTGWGIVIYDRTGVVELSACKLEAIEVNPLLTEALGARWCLQVAINLNLQRVTISSNADTVFKCLNYNLCISAINSIILD</sequence>
<keyword evidence="2" id="KW-0489">Methyltransferase</keyword>